<evidence type="ECO:0000313" key="2">
    <source>
        <dbReference type="Proteomes" id="UP000076577"/>
    </source>
</evidence>
<keyword evidence="2" id="KW-1185">Reference proteome</keyword>
<name>A0A165UWS8_9HYPH</name>
<dbReference type="RefSeq" id="WP_068009454.1">
    <property type="nucleotide sequence ID" value="NZ_FOFM01000017.1"/>
</dbReference>
<dbReference type="PATRIC" id="fig|989403.3.peg.4110"/>
<dbReference type="OrthoDB" id="9790784at2"/>
<dbReference type="Proteomes" id="UP000076577">
    <property type="component" value="Unassembled WGS sequence"/>
</dbReference>
<organism evidence="1 2">
    <name type="scientific">Pseudovibrio axinellae</name>
    <dbReference type="NCBI Taxonomy" id="989403"/>
    <lineage>
        <taxon>Bacteria</taxon>
        <taxon>Pseudomonadati</taxon>
        <taxon>Pseudomonadota</taxon>
        <taxon>Alphaproteobacteria</taxon>
        <taxon>Hyphomicrobiales</taxon>
        <taxon>Stappiaceae</taxon>
        <taxon>Pseudovibrio</taxon>
    </lineage>
</organism>
<dbReference type="AlphaFoldDB" id="A0A165UWS8"/>
<accession>A0A165UWS8</accession>
<comment type="caution">
    <text evidence="1">The sequence shown here is derived from an EMBL/GenBank/DDBJ whole genome shotgun (WGS) entry which is preliminary data.</text>
</comment>
<sequence length="351" mass="38761">MATWDDVYFRNSLDDDQGTYPVNGSSSCPDIIPWGPEPLANPGTYLSENYDQTWNRALTPGIRNYVYLRAKNLKNAAQSGHVNLYYSKASLLMYPSFWTENVLANESGDQDIKFTNLASDGIFVTEEPYIWTPDAIQNDHYCMVSRVVTPDNPNPLPTESSINDVGGLRNYVGQNPNVGWRNIALGDGAGIIEKVLNFSQGTTEDQTYVQISVTGAPGGSEVAFSTSKQGPNPPLVLQKTTVPDNQPNFQAGLQSLVPANFNADIVYQYYSNGKPPTGDFKLELTYFTFTTPSNSHQDVYNRSMDIRRLSLAGHEIDALRAWFGSDVPRAYVLGRHTTLDSKVGRVANACC</sequence>
<gene>
    <name evidence="1" type="ORF">PsAD2_03774</name>
</gene>
<reference evidence="1 2" key="1">
    <citation type="journal article" date="2016" name="Front. Microbiol.">
        <title>Comparative Genomic Analysis Reveals a Diverse Repertoire of Genes Involved in Prokaryote-Eukaryote Interactions within the Pseudovibrio Genus.</title>
        <authorList>
            <person name="Romano S."/>
            <person name="Fernandez-Guerra A."/>
            <person name="Reen F.J."/>
            <person name="Glockner F.O."/>
            <person name="Crowley S.P."/>
            <person name="O'Sullivan O."/>
            <person name="Cotter P.D."/>
            <person name="Adams C."/>
            <person name="Dobson A.D."/>
            <person name="O'Gara F."/>
        </authorList>
    </citation>
    <scope>NUCLEOTIDE SEQUENCE [LARGE SCALE GENOMIC DNA]</scope>
    <source>
        <strain evidence="1 2">Ad2</strain>
    </source>
</reference>
<evidence type="ECO:0000313" key="1">
    <source>
        <dbReference type="EMBL" id="KZL12947.1"/>
    </source>
</evidence>
<proteinExistence type="predicted"/>
<protein>
    <submittedName>
        <fullName evidence="1">Uncharacterized protein</fullName>
    </submittedName>
</protein>
<dbReference type="STRING" id="989403.SAMN05421798_1177"/>
<dbReference type="EMBL" id="LMCB01000097">
    <property type="protein sequence ID" value="KZL12947.1"/>
    <property type="molecule type" value="Genomic_DNA"/>
</dbReference>